<keyword evidence="1" id="KW-0812">Transmembrane</keyword>
<sequence length="261" mass="30810">MTELKLFIKSILLMFRLPFLRLFSSTFFLSALFYSILSRAFWREFNSVLMGRFLYLKRLHEKSENLFLLRRNVHRLEKGLIMRPRKPVFGLKYIKELVDIYEKIMIKSIENDLLIKDQLIWAHDVLEKYFSVVKEHEIISKCRDRFQKINILFDVDDKKIPFSLATKNPPVQYDAFLKLTQSRRSVRWFLPKPVPRDLIDQAILAAVQSPSSCNRLPYEFRVIDDEKMVSEVSKIPMGTKGFSDNIPVIIAVVGHLDAFFN</sequence>
<protein>
    <recommendedName>
        <fullName evidence="2">Nitroreductase domain-containing protein</fullName>
    </recommendedName>
</protein>
<dbReference type="Gene3D" id="3.40.109.10">
    <property type="entry name" value="NADH Oxidase"/>
    <property type="match status" value="1"/>
</dbReference>
<evidence type="ECO:0000256" key="1">
    <source>
        <dbReference type="SAM" id="Phobius"/>
    </source>
</evidence>
<reference evidence="3" key="1">
    <citation type="submission" date="2018-05" db="EMBL/GenBank/DDBJ databases">
        <authorList>
            <person name="Lanie J.A."/>
            <person name="Ng W.-L."/>
            <person name="Kazmierczak K.M."/>
            <person name="Andrzejewski T.M."/>
            <person name="Davidsen T.M."/>
            <person name="Wayne K.J."/>
            <person name="Tettelin H."/>
            <person name="Glass J.I."/>
            <person name="Rusch D."/>
            <person name="Podicherti R."/>
            <person name="Tsui H.-C.T."/>
            <person name="Winkler M.E."/>
        </authorList>
    </citation>
    <scope>NUCLEOTIDE SEQUENCE</scope>
</reference>
<evidence type="ECO:0000313" key="3">
    <source>
        <dbReference type="EMBL" id="SVC45982.1"/>
    </source>
</evidence>
<gene>
    <name evidence="3" type="ORF">METZ01_LOCUS298836</name>
</gene>
<dbReference type="PANTHER" id="PTHR23026:SF123">
    <property type="entry name" value="NAD(P)H NITROREDUCTASE RV3131-RELATED"/>
    <property type="match status" value="1"/>
</dbReference>
<dbReference type="SUPFAM" id="SSF55469">
    <property type="entry name" value="FMN-dependent nitroreductase-like"/>
    <property type="match status" value="1"/>
</dbReference>
<evidence type="ECO:0000259" key="2">
    <source>
        <dbReference type="Pfam" id="PF00881"/>
    </source>
</evidence>
<proteinExistence type="predicted"/>
<dbReference type="EMBL" id="UINC01092420">
    <property type="protein sequence ID" value="SVC45982.1"/>
    <property type="molecule type" value="Genomic_DNA"/>
</dbReference>
<keyword evidence="1" id="KW-1133">Transmembrane helix</keyword>
<feature type="domain" description="Nitroreductase" evidence="2">
    <location>
        <begin position="182"/>
        <end position="228"/>
    </location>
</feature>
<keyword evidence="1" id="KW-0472">Membrane</keyword>
<organism evidence="3">
    <name type="scientific">marine metagenome</name>
    <dbReference type="NCBI Taxonomy" id="408172"/>
    <lineage>
        <taxon>unclassified sequences</taxon>
        <taxon>metagenomes</taxon>
        <taxon>ecological metagenomes</taxon>
    </lineage>
</organism>
<dbReference type="GO" id="GO:0016491">
    <property type="term" value="F:oxidoreductase activity"/>
    <property type="evidence" value="ECO:0007669"/>
    <property type="project" value="InterPro"/>
</dbReference>
<dbReference type="Pfam" id="PF00881">
    <property type="entry name" value="Nitroreductase"/>
    <property type="match status" value="1"/>
</dbReference>
<dbReference type="InterPro" id="IPR000415">
    <property type="entry name" value="Nitroreductase-like"/>
</dbReference>
<dbReference type="PANTHER" id="PTHR23026">
    <property type="entry name" value="NADPH NITROREDUCTASE"/>
    <property type="match status" value="1"/>
</dbReference>
<dbReference type="AlphaFoldDB" id="A0A382MEX3"/>
<dbReference type="InterPro" id="IPR029479">
    <property type="entry name" value="Nitroreductase"/>
</dbReference>
<feature type="non-terminal residue" evidence="3">
    <location>
        <position position="261"/>
    </location>
</feature>
<dbReference type="InterPro" id="IPR050627">
    <property type="entry name" value="Nitroreductase/BluB"/>
</dbReference>
<feature type="transmembrane region" description="Helical" evidence="1">
    <location>
        <begin position="20"/>
        <end position="42"/>
    </location>
</feature>
<accession>A0A382MEX3</accession>
<name>A0A382MEX3_9ZZZZ</name>